<dbReference type="Gene3D" id="2.60.40.1730">
    <property type="entry name" value="tricorn interacting facor f3 domain"/>
    <property type="match status" value="1"/>
</dbReference>
<evidence type="ECO:0000259" key="2">
    <source>
        <dbReference type="Pfam" id="PF01433"/>
    </source>
</evidence>
<keyword evidence="4" id="KW-0031">Aminopeptidase</keyword>
<protein>
    <submittedName>
        <fullName evidence="4">Puromycin-sensitive aminopeptidase</fullName>
    </submittedName>
</protein>
<dbReference type="InterPro" id="IPR050344">
    <property type="entry name" value="Peptidase_M1_aminopeptidases"/>
</dbReference>
<evidence type="ECO:0000313" key="4">
    <source>
        <dbReference type="EMBL" id="MDE45458.1"/>
    </source>
</evidence>
<dbReference type="InterPro" id="IPR014782">
    <property type="entry name" value="Peptidase_M1_dom"/>
</dbReference>
<evidence type="ECO:0000256" key="1">
    <source>
        <dbReference type="SAM" id="SignalP"/>
    </source>
</evidence>
<dbReference type="GO" id="GO:0042277">
    <property type="term" value="F:peptide binding"/>
    <property type="evidence" value="ECO:0007669"/>
    <property type="project" value="TreeGrafter"/>
</dbReference>
<dbReference type="InterPro" id="IPR027268">
    <property type="entry name" value="Peptidase_M4/M1_CTD_sf"/>
</dbReference>
<dbReference type="GO" id="GO:0016020">
    <property type="term" value="C:membrane"/>
    <property type="evidence" value="ECO:0007669"/>
    <property type="project" value="TreeGrafter"/>
</dbReference>
<keyword evidence="4" id="KW-0645">Protease</keyword>
<dbReference type="Pfam" id="PF01433">
    <property type="entry name" value="Peptidase_M1"/>
    <property type="match status" value="1"/>
</dbReference>
<dbReference type="GO" id="GO:0008270">
    <property type="term" value="F:zinc ion binding"/>
    <property type="evidence" value="ECO:0007669"/>
    <property type="project" value="InterPro"/>
</dbReference>
<dbReference type="SUPFAM" id="SSF55486">
    <property type="entry name" value="Metalloproteases ('zincins'), catalytic domain"/>
    <property type="match status" value="1"/>
</dbReference>
<dbReference type="InterPro" id="IPR042097">
    <property type="entry name" value="Aminopeptidase_N-like_N_sf"/>
</dbReference>
<feature type="domain" description="Aminopeptidase N-like N-terminal" evidence="3">
    <location>
        <begin position="114"/>
        <end position="251"/>
    </location>
</feature>
<keyword evidence="4" id="KW-0378">Hydrolase</keyword>
<dbReference type="EMBL" id="GGYP01000687">
    <property type="protein sequence ID" value="MDE45458.1"/>
    <property type="molecule type" value="Transcribed_RNA"/>
</dbReference>
<feature type="domain" description="Peptidase M1 membrane alanine aminopeptidase" evidence="2">
    <location>
        <begin position="325"/>
        <end position="482"/>
    </location>
</feature>
<dbReference type="GO" id="GO:0005615">
    <property type="term" value="C:extracellular space"/>
    <property type="evidence" value="ECO:0007669"/>
    <property type="project" value="TreeGrafter"/>
</dbReference>
<dbReference type="GO" id="GO:0070006">
    <property type="term" value="F:metalloaminopeptidase activity"/>
    <property type="evidence" value="ECO:0007669"/>
    <property type="project" value="TreeGrafter"/>
</dbReference>
<dbReference type="InterPro" id="IPR045357">
    <property type="entry name" value="Aminopeptidase_N-like_N"/>
</dbReference>
<name>A0A6G1S509_9ACAR</name>
<dbReference type="SUPFAM" id="SSF63737">
    <property type="entry name" value="Leukotriene A4 hydrolase N-terminal domain"/>
    <property type="match status" value="1"/>
</dbReference>
<feature type="signal peptide" evidence="1">
    <location>
        <begin position="1"/>
        <end position="30"/>
    </location>
</feature>
<keyword evidence="1" id="KW-0732">Signal</keyword>
<feature type="chain" id="PRO_5026153444" evidence="1">
    <location>
        <begin position="31"/>
        <end position="835"/>
    </location>
</feature>
<evidence type="ECO:0000259" key="3">
    <source>
        <dbReference type="Pfam" id="PF17900"/>
    </source>
</evidence>
<dbReference type="GO" id="GO:0043171">
    <property type="term" value="P:peptide catabolic process"/>
    <property type="evidence" value="ECO:0007669"/>
    <property type="project" value="TreeGrafter"/>
</dbReference>
<dbReference type="PANTHER" id="PTHR11533:SF299">
    <property type="entry name" value="AMINOPEPTIDASE"/>
    <property type="match status" value="1"/>
</dbReference>
<accession>A0A6G1S509</accession>
<organism evidence="4">
    <name type="scientific">Aceria tosichella</name>
    <name type="common">wheat curl mite</name>
    <dbReference type="NCBI Taxonomy" id="561515"/>
    <lineage>
        <taxon>Eukaryota</taxon>
        <taxon>Metazoa</taxon>
        <taxon>Ecdysozoa</taxon>
        <taxon>Arthropoda</taxon>
        <taxon>Chelicerata</taxon>
        <taxon>Arachnida</taxon>
        <taxon>Acari</taxon>
        <taxon>Acariformes</taxon>
        <taxon>Trombidiformes</taxon>
        <taxon>Prostigmata</taxon>
        <taxon>Eupodina</taxon>
        <taxon>Eriophyoidea</taxon>
        <taxon>Eriophyidae</taxon>
        <taxon>Eriophyinae</taxon>
        <taxon>Aceriini</taxon>
        <taxon>Aceria</taxon>
    </lineage>
</organism>
<dbReference type="AlphaFoldDB" id="A0A6G1S509"/>
<dbReference type="Pfam" id="PF17900">
    <property type="entry name" value="Peptidase_M1_N"/>
    <property type="match status" value="1"/>
</dbReference>
<dbReference type="Gene3D" id="1.10.390.10">
    <property type="entry name" value="Neutral Protease Domain 2"/>
    <property type="match status" value="1"/>
</dbReference>
<sequence>MSSFREVRRLEIVSIMSLILVTIFITTAEAATPVGEYNPDLGYPTRNLVPLEYNIEILILNKKADFHGFVEIYVKFKSTKSPFKRLMGDALQTCLPQSSDPLTTREPRNSIILQRSKDLEIDEESLKIMAAKSMEELKAGKGNRLLHTSIEYPLSMMAINLVKNIPSDYYGKISMRYKTKSSEDSRIYTGEIQDPFGGEKQQHWYGASRLNYFEAHKLVPCFDEPNLKAKISLNVKHRFSDEIVISNMPIEYEPTIEFMFTNYQRKRAEIEQTSVPIPISSIAFAIGPYQRAEYSSHPSLDQSMNSIKVNFFEPSGHQGEGKLALEFAIKTVKWFQDHASPKNNKEHLLQYINLVAVPSNDKWRISDGAGIGLIDYDYLLIDDKLSSNERKIEAALNVALVVAKQWFGHLMVPKSAGDTWITEGLAFHTAVRIVESFEPRFKIRQYVADRQYRRVVFEQRFSELQESDRFLMNQLDASSVFDLLRANIVHDDQSFNDIIRKLIESTTPNGISQSDLAHAFAVNGFSSEEIDKIIHTKRKSLVRNSLRVNLYKYNGEIELNQGDQSAVRWPVKIWLKFSNVDGTKTESIGVAINELEKGYRRTNVKIPEWFSSSEDNWVIVDLGKDQILPYHQLSYSQEALLRLCKPIRTNQLEPAERIAILRQQMNTIETERKSPGHVEVDFLIDLIGCYTDEKDPDVLLEVLDTIKWTSQLWPRIRGYHYDFKQELEKIYTNLGGIKEVVTNDEAISKQRAQSAVALMRLYRFSEREVVGDAIDVYNHYGASTPAYLRSAVFRAVCDLGFTRGPNEKLYRGLKNAGLPEERSRAECFTQPADYW</sequence>
<reference evidence="4" key="1">
    <citation type="submission" date="2018-10" db="EMBL/GenBank/DDBJ databases">
        <title>Transcriptome assembly of Aceria tosichella (Wheat curl mite) Type 2.</title>
        <authorList>
            <person name="Scully E.D."/>
            <person name="Geib S.M."/>
            <person name="Palmer N.A."/>
            <person name="Gupta A.K."/>
            <person name="Sarath G."/>
            <person name="Tatineni S."/>
        </authorList>
    </citation>
    <scope>NUCLEOTIDE SEQUENCE</scope>
    <source>
        <strain evidence="4">LincolnNE</strain>
    </source>
</reference>
<dbReference type="GO" id="GO:0006508">
    <property type="term" value="P:proteolysis"/>
    <property type="evidence" value="ECO:0007669"/>
    <property type="project" value="TreeGrafter"/>
</dbReference>
<dbReference type="GO" id="GO:0005737">
    <property type="term" value="C:cytoplasm"/>
    <property type="evidence" value="ECO:0007669"/>
    <property type="project" value="TreeGrafter"/>
</dbReference>
<proteinExistence type="predicted"/>
<dbReference type="PANTHER" id="PTHR11533">
    <property type="entry name" value="PROTEASE M1 ZINC METALLOPROTEASE"/>
    <property type="match status" value="1"/>
</dbReference>
<gene>
    <name evidence="4" type="primary">Npepps_1</name>
    <name evidence="4" type="ORF">g.3692</name>
</gene>